<evidence type="ECO:0000256" key="1">
    <source>
        <dbReference type="SAM" id="MobiDB-lite"/>
    </source>
</evidence>
<name>A0A127JV85_9BURK</name>
<feature type="region of interest" description="Disordered" evidence="1">
    <location>
        <begin position="73"/>
        <end position="97"/>
    </location>
</feature>
<organism evidence="2 3">
    <name type="scientific">Ramlibacter tataouinensis</name>
    <dbReference type="NCBI Taxonomy" id="94132"/>
    <lineage>
        <taxon>Bacteria</taxon>
        <taxon>Pseudomonadati</taxon>
        <taxon>Pseudomonadota</taxon>
        <taxon>Betaproteobacteria</taxon>
        <taxon>Burkholderiales</taxon>
        <taxon>Comamonadaceae</taxon>
        <taxon>Ramlibacter</taxon>
    </lineage>
</organism>
<dbReference type="Proteomes" id="UP000070433">
    <property type="component" value="Chromosome"/>
</dbReference>
<dbReference type="OrthoDB" id="8912069at2"/>
<evidence type="ECO:0000313" key="3">
    <source>
        <dbReference type="Proteomes" id="UP000070433"/>
    </source>
</evidence>
<accession>A0A127JV85</accession>
<protein>
    <submittedName>
        <fullName evidence="2">Uncharacterized protein</fullName>
    </submittedName>
</protein>
<dbReference type="AlphaFoldDB" id="A0A127JV85"/>
<evidence type="ECO:0000313" key="2">
    <source>
        <dbReference type="EMBL" id="AMO23928.1"/>
    </source>
</evidence>
<reference evidence="2 3" key="1">
    <citation type="journal article" date="2014" name="Int. J. Syst. Evol. Microbiol.">
        <title>Ramlibacter solisilvae sp. nov., isolated from forest soil, and emended description of the genus Ramlibacter.</title>
        <authorList>
            <person name="Lee H.J."/>
            <person name="Lee S.H."/>
            <person name="Lee S.S."/>
            <person name="Lee J.S."/>
            <person name="Kim Y."/>
            <person name="Kim S.C."/>
            <person name="Jeon C.O."/>
        </authorList>
    </citation>
    <scope>NUCLEOTIDE SEQUENCE [LARGE SCALE GENOMIC DNA]</scope>
    <source>
        <strain evidence="2 3">5-10</strain>
    </source>
</reference>
<keyword evidence="3" id="KW-1185">Reference proteome</keyword>
<dbReference type="EMBL" id="CP010951">
    <property type="protein sequence ID" value="AMO23928.1"/>
    <property type="molecule type" value="Genomic_DNA"/>
</dbReference>
<proteinExistence type="predicted"/>
<dbReference type="RefSeq" id="WP_061501039.1">
    <property type="nucleotide sequence ID" value="NZ_CP010951.1"/>
</dbReference>
<gene>
    <name evidence="2" type="ORF">UC35_14985</name>
</gene>
<sequence>MNCRPGDLAVVISAKNKSNIGKIVRVGVLYDGKFVLEGSGSGPVWWIYATTRITWSNSKRKWRRVRGPAFDSQLRPIRPAKPKSQAVKGKRLDTVAG</sequence>